<name>A0A1X2I280_9FUNG</name>
<dbReference type="InterPro" id="IPR014752">
    <property type="entry name" value="Arrestin-like_C"/>
</dbReference>
<organism evidence="2 3">
    <name type="scientific">Absidia repens</name>
    <dbReference type="NCBI Taxonomy" id="90262"/>
    <lineage>
        <taxon>Eukaryota</taxon>
        <taxon>Fungi</taxon>
        <taxon>Fungi incertae sedis</taxon>
        <taxon>Mucoromycota</taxon>
        <taxon>Mucoromycotina</taxon>
        <taxon>Mucoromycetes</taxon>
        <taxon>Mucorales</taxon>
        <taxon>Cunninghamellaceae</taxon>
        <taxon>Absidia</taxon>
    </lineage>
</organism>
<sequence>MGYNIWPKIINSSTLSQSQKQHREYPSISIQLLESVLYNHHTHNPVLRGVVELRFKKPIVVSSLRLEFHGYLDYRLAEPECSLPLYPASPASSLSNPLVIQDQGDKPTRFFFEMPLQNNTSSSSRQSTLIQSIQCNEVQVNYQIKAVIEYHQYYDTSQHKETYIKRRSRKSAIIQLLESPSYPVVIIQIPTYDDGSTFFTSDNMYASIDSRKQSNHWCQYRVKIDKRFAAISSMLSLSVRIAPLIHGLKLAQVSMHIVQRFIITPTSSSPSSPQTFSRPPIQLECHHQSMPYPSSSSKEHTGGTLYEGEFQYKIPSSTNSTATLFDQDNAGGLVPSIQTNDVSNIKVEHHLLVYLALTYPKMSHDGVLRRARRLFTFQCDFDLLHPCMDDHISNELLRLPAYDDDGTLSTHARVSTKVAQPPPPPPPPQQCHDSVTLVNEFLHHHALTSTPPMYDQAILLPPAVIVTVIGSILWMNHREKLKQ</sequence>
<dbReference type="AlphaFoldDB" id="A0A1X2I280"/>
<keyword evidence="1" id="KW-0812">Transmembrane</keyword>
<protein>
    <recommendedName>
        <fullName evidence="4">Arrestin-like N-terminal domain-containing protein</fullName>
    </recommendedName>
</protein>
<dbReference type="Gene3D" id="2.60.40.640">
    <property type="match status" value="1"/>
</dbReference>
<gene>
    <name evidence="2" type="ORF">BCR42DRAFT_426022</name>
</gene>
<proteinExistence type="predicted"/>
<evidence type="ECO:0000313" key="3">
    <source>
        <dbReference type="Proteomes" id="UP000193560"/>
    </source>
</evidence>
<accession>A0A1X2I280</accession>
<reference evidence="2 3" key="1">
    <citation type="submission" date="2016-07" db="EMBL/GenBank/DDBJ databases">
        <title>Pervasive Adenine N6-methylation of Active Genes in Fungi.</title>
        <authorList>
            <consortium name="DOE Joint Genome Institute"/>
            <person name="Mondo S.J."/>
            <person name="Dannebaum R.O."/>
            <person name="Kuo R.C."/>
            <person name="Labutti K."/>
            <person name="Haridas S."/>
            <person name="Kuo A."/>
            <person name="Salamov A."/>
            <person name="Ahrendt S.R."/>
            <person name="Lipzen A."/>
            <person name="Sullivan W."/>
            <person name="Andreopoulos W.B."/>
            <person name="Clum A."/>
            <person name="Lindquist E."/>
            <person name="Daum C."/>
            <person name="Ramamoorthy G.K."/>
            <person name="Gryganskyi A."/>
            <person name="Culley D."/>
            <person name="Magnuson J.K."/>
            <person name="James T.Y."/>
            <person name="O'Malley M.A."/>
            <person name="Stajich J.E."/>
            <person name="Spatafora J.W."/>
            <person name="Visel A."/>
            <person name="Grigoriev I.V."/>
        </authorList>
    </citation>
    <scope>NUCLEOTIDE SEQUENCE [LARGE SCALE GENOMIC DNA]</scope>
    <source>
        <strain evidence="2 3">NRRL 1336</strain>
    </source>
</reference>
<keyword evidence="3" id="KW-1185">Reference proteome</keyword>
<dbReference type="Proteomes" id="UP000193560">
    <property type="component" value="Unassembled WGS sequence"/>
</dbReference>
<comment type="caution">
    <text evidence="2">The sequence shown here is derived from an EMBL/GenBank/DDBJ whole genome shotgun (WGS) entry which is preliminary data.</text>
</comment>
<evidence type="ECO:0000256" key="1">
    <source>
        <dbReference type="SAM" id="Phobius"/>
    </source>
</evidence>
<evidence type="ECO:0008006" key="4">
    <source>
        <dbReference type="Google" id="ProtNLM"/>
    </source>
</evidence>
<feature type="transmembrane region" description="Helical" evidence="1">
    <location>
        <begin position="457"/>
        <end position="475"/>
    </location>
</feature>
<dbReference type="OrthoDB" id="2333384at2759"/>
<keyword evidence="1" id="KW-1133">Transmembrane helix</keyword>
<evidence type="ECO:0000313" key="2">
    <source>
        <dbReference type="EMBL" id="ORZ07689.1"/>
    </source>
</evidence>
<dbReference type="STRING" id="90262.A0A1X2I280"/>
<dbReference type="EMBL" id="MCGE01000034">
    <property type="protein sequence ID" value="ORZ07689.1"/>
    <property type="molecule type" value="Genomic_DNA"/>
</dbReference>
<keyword evidence="1" id="KW-0472">Membrane</keyword>